<dbReference type="Pfam" id="PF00177">
    <property type="entry name" value="Ribosomal_S7"/>
    <property type="match status" value="1"/>
</dbReference>
<protein>
    <recommendedName>
        <fullName evidence="4">Small ribosomal subunit protein uS7 domain-containing protein</fullName>
    </recommendedName>
</protein>
<reference evidence="5" key="1">
    <citation type="submission" date="2021-01" db="UniProtKB">
        <authorList>
            <consortium name="EnsemblPlants"/>
        </authorList>
    </citation>
    <scope>IDENTIFICATION</scope>
</reference>
<dbReference type="SUPFAM" id="SSF47973">
    <property type="entry name" value="Ribosomal protein S7"/>
    <property type="match status" value="1"/>
</dbReference>
<evidence type="ECO:0000256" key="2">
    <source>
        <dbReference type="ARBA" id="ARBA00022980"/>
    </source>
</evidence>
<dbReference type="InterPro" id="IPR023798">
    <property type="entry name" value="Ribosomal_uS7_dom"/>
</dbReference>
<dbReference type="GO" id="GO:1990904">
    <property type="term" value="C:ribonucleoprotein complex"/>
    <property type="evidence" value="ECO:0007669"/>
    <property type="project" value="UniProtKB-KW"/>
</dbReference>
<keyword evidence="3" id="KW-0687">Ribonucleoprotein</keyword>
<evidence type="ECO:0000256" key="1">
    <source>
        <dbReference type="ARBA" id="ARBA00007151"/>
    </source>
</evidence>
<dbReference type="OMA" id="CWILEAF"/>
<dbReference type="GO" id="GO:0005840">
    <property type="term" value="C:ribosome"/>
    <property type="evidence" value="ECO:0007669"/>
    <property type="project" value="UniProtKB-KW"/>
</dbReference>
<proteinExistence type="inferred from homology"/>
<evidence type="ECO:0000256" key="3">
    <source>
        <dbReference type="ARBA" id="ARBA00023274"/>
    </source>
</evidence>
<dbReference type="Gene3D" id="1.10.455.10">
    <property type="entry name" value="Ribosomal protein S7 domain"/>
    <property type="match status" value="1"/>
</dbReference>
<dbReference type="InterPro" id="IPR000235">
    <property type="entry name" value="Ribosomal_uS7"/>
</dbReference>
<name>A0A7N0RD61_KALFE</name>
<dbReference type="Proteomes" id="UP000594263">
    <property type="component" value="Unplaced"/>
</dbReference>
<dbReference type="InterPro" id="IPR036823">
    <property type="entry name" value="Ribosomal_uS7_dom_sf"/>
</dbReference>
<dbReference type="AlphaFoldDB" id="A0A7N0RD61"/>
<evidence type="ECO:0000313" key="5">
    <source>
        <dbReference type="EnsemblPlants" id="Kaladp0008s0449.1.v1.1.CDS.1"/>
    </source>
</evidence>
<feature type="domain" description="Small ribosomal subunit protein uS7" evidence="4">
    <location>
        <begin position="8"/>
        <end position="100"/>
    </location>
</feature>
<keyword evidence="6" id="KW-1185">Reference proteome</keyword>
<sequence length="108" mass="12476">MGGLDNEQKQLINKLVNFGMKEGKKTRVRAIVYQTFHRPARTECDVIKLMVDAVEDIKPMCEVEKEGVPGKKMDVPGIVARDRQQTLAICWILEAFKRRISYRITLRN</sequence>
<dbReference type="Gramene" id="Kaladp0008s0449.1.v1.1">
    <property type="protein sequence ID" value="Kaladp0008s0449.1.v1.1.CDS.1"/>
    <property type="gene ID" value="Kaladp0008s0449.v1.1"/>
</dbReference>
<dbReference type="PANTHER" id="PTHR11205">
    <property type="entry name" value="RIBOSOMAL PROTEIN S7"/>
    <property type="match status" value="1"/>
</dbReference>
<dbReference type="EnsemblPlants" id="Kaladp0008s0449.1.v1.1">
    <property type="protein sequence ID" value="Kaladp0008s0449.1.v1.1.CDS.1"/>
    <property type="gene ID" value="Kaladp0008s0449.v1.1"/>
</dbReference>
<dbReference type="PIRSF" id="PIRSF002122">
    <property type="entry name" value="RPS7p_RPS7a_RPS5e_RPS7o"/>
    <property type="match status" value="1"/>
</dbReference>
<keyword evidence="2" id="KW-0689">Ribosomal protein</keyword>
<organism evidence="5 6">
    <name type="scientific">Kalanchoe fedtschenkoi</name>
    <name type="common">Lavender scallops</name>
    <name type="synonym">South American air plant</name>
    <dbReference type="NCBI Taxonomy" id="63787"/>
    <lineage>
        <taxon>Eukaryota</taxon>
        <taxon>Viridiplantae</taxon>
        <taxon>Streptophyta</taxon>
        <taxon>Embryophyta</taxon>
        <taxon>Tracheophyta</taxon>
        <taxon>Spermatophyta</taxon>
        <taxon>Magnoliopsida</taxon>
        <taxon>eudicotyledons</taxon>
        <taxon>Gunneridae</taxon>
        <taxon>Pentapetalae</taxon>
        <taxon>Saxifragales</taxon>
        <taxon>Crassulaceae</taxon>
        <taxon>Kalanchoe</taxon>
    </lineage>
</organism>
<evidence type="ECO:0000313" key="6">
    <source>
        <dbReference type="Proteomes" id="UP000594263"/>
    </source>
</evidence>
<comment type="similarity">
    <text evidence="1">Belongs to the universal ribosomal protein uS7 family.</text>
</comment>
<dbReference type="GO" id="GO:0006412">
    <property type="term" value="P:translation"/>
    <property type="evidence" value="ECO:0007669"/>
    <property type="project" value="InterPro"/>
</dbReference>
<accession>A0A7N0RD61</accession>
<evidence type="ECO:0000259" key="4">
    <source>
        <dbReference type="Pfam" id="PF00177"/>
    </source>
</evidence>